<proteinExistence type="predicted"/>
<evidence type="ECO:0000256" key="2">
    <source>
        <dbReference type="ARBA" id="ARBA00012737"/>
    </source>
</evidence>
<accession>A0ABV5P273</accession>
<comment type="caution">
    <text evidence="6">The sequence shown here is derived from an EMBL/GenBank/DDBJ whole genome shotgun (WGS) entry which is preliminary data.</text>
</comment>
<dbReference type="PANTHER" id="PTHR43284:SF1">
    <property type="entry name" value="ASPARAGINE SYNTHETASE"/>
    <property type="match status" value="1"/>
</dbReference>
<evidence type="ECO:0000256" key="3">
    <source>
        <dbReference type="ARBA" id="ARBA00022888"/>
    </source>
</evidence>
<dbReference type="EMBL" id="JBHMCF010000052">
    <property type="protein sequence ID" value="MFB9476663.1"/>
    <property type="molecule type" value="Genomic_DNA"/>
</dbReference>
<dbReference type="Pfam" id="PF00733">
    <property type="entry name" value="Asn_synthase"/>
    <property type="match status" value="1"/>
</dbReference>
<evidence type="ECO:0000256" key="1">
    <source>
        <dbReference type="ARBA" id="ARBA00005187"/>
    </source>
</evidence>
<dbReference type="EC" id="6.3.5.4" evidence="2"/>
<evidence type="ECO:0000313" key="7">
    <source>
        <dbReference type="Proteomes" id="UP001589568"/>
    </source>
</evidence>
<keyword evidence="3" id="KW-0028">Amino-acid biosynthesis</keyword>
<keyword evidence="3" id="KW-0061">Asparagine biosynthesis</keyword>
<dbReference type="PANTHER" id="PTHR43284">
    <property type="entry name" value="ASPARAGINE SYNTHETASE (GLUTAMINE-HYDROLYZING)"/>
    <property type="match status" value="1"/>
</dbReference>
<evidence type="ECO:0000313" key="6">
    <source>
        <dbReference type="EMBL" id="MFB9476663.1"/>
    </source>
</evidence>
<feature type="domain" description="Asparagine synthetase" evidence="5">
    <location>
        <begin position="207"/>
        <end position="572"/>
    </location>
</feature>
<dbReference type="RefSeq" id="WP_345408372.1">
    <property type="nucleotide sequence ID" value="NZ_BAAAXS010000001.1"/>
</dbReference>
<dbReference type="SUPFAM" id="SSF52402">
    <property type="entry name" value="Adenine nucleotide alpha hydrolases-like"/>
    <property type="match status" value="1"/>
</dbReference>
<evidence type="ECO:0000256" key="4">
    <source>
        <dbReference type="ARBA" id="ARBA00048741"/>
    </source>
</evidence>
<protein>
    <recommendedName>
        <fullName evidence="2">asparagine synthase (glutamine-hydrolyzing)</fullName>
        <ecNumber evidence="2">6.3.5.4</ecNumber>
    </recommendedName>
</protein>
<sequence>MRELSGEEFAVVPDSAAGQALAEAQRGGATVLRYASGRPCLLAASPGELVWAEAGQARLAVIGTCPVTAGHLRQMAARLSCLADADAVAEALPGSYHLVAVVGGQVRVQGTASGTRRVYYARAGGTVVVSGQAVVPAALTRAAVDARTLAVRLLMIVPPALAEPLWEGVSMVPPGEAVHLDAGGVRLRAWWRAPEPEVPLREGAAAVRAALEEAVAARIGEGAVVASDLSGGLDSTPVSFLAAAAAGERSAKLITYVQAIDDPEHDDPVWAARARAHLPGEHQVAGPGDVPMWFAGAAEAVAGLDEPTRWLRALARELATSALLARRGAGVRLTGHGGDEVTLPPGCYLHDLARRHPAALWPHLREQRSKARWPLSACARALADRRPYPAWLADQAKTLRAPLSSFRPDFGWEPPLRMPDWTTEAATDAVRRRLVACAAEPYSPLRAQHQSLSAVRSIAASVDGLRTLTGRVGAAVHAPYLDDHVVTACLAVRLDQRTVPGVYKPLTRAAMGPVMPAACLERTTKGEFSADIYQGLRRHRDQLLALLDGSLLVERGLADPVALRRACVHTPAEGGPGVLSLDVFIAAENWLRTLLTYPAQEESCA</sequence>
<dbReference type="Gene3D" id="3.40.50.620">
    <property type="entry name" value="HUPs"/>
    <property type="match status" value="1"/>
</dbReference>
<dbReference type="InterPro" id="IPR014729">
    <property type="entry name" value="Rossmann-like_a/b/a_fold"/>
</dbReference>
<comment type="catalytic activity">
    <reaction evidence="4">
        <text>L-aspartate + L-glutamine + ATP + H2O = L-asparagine + L-glutamate + AMP + diphosphate + H(+)</text>
        <dbReference type="Rhea" id="RHEA:12228"/>
        <dbReference type="ChEBI" id="CHEBI:15377"/>
        <dbReference type="ChEBI" id="CHEBI:15378"/>
        <dbReference type="ChEBI" id="CHEBI:29985"/>
        <dbReference type="ChEBI" id="CHEBI:29991"/>
        <dbReference type="ChEBI" id="CHEBI:30616"/>
        <dbReference type="ChEBI" id="CHEBI:33019"/>
        <dbReference type="ChEBI" id="CHEBI:58048"/>
        <dbReference type="ChEBI" id="CHEBI:58359"/>
        <dbReference type="ChEBI" id="CHEBI:456215"/>
        <dbReference type="EC" id="6.3.5.4"/>
    </reaction>
</comment>
<organism evidence="6 7">
    <name type="scientific">Nonomuraea salmonea</name>
    <dbReference type="NCBI Taxonomy" id="46181"/>
    <lineage>
        <taxon>Bacteria</taxon>
        <taxon>Bacillati</taxon>
        <taxon>Actinomycetota</taxon>
        <taxon>Actinomycetes</taxon>
        <taxon>Streptosporangiales</taxon>
        <taxon>Streptosporangiaceae</taxon>
        <taxon>Nonomuraea</taxon>
    </lineage>
</organism>
<name>A0ABV5P273_9ACTN</name>
<dbReference type="InterPro" id="IPR001962">
    <property type="entry name" value="Asn_synthase"/>
</dbReference>
<gene>
    <name evidence="6" type="ORF">ACFFR3_44840</name>
</gene>
<evidence type="ECO:0000259" key="5">
    <source>
        <dbReference type="Pfam" id="PF00733"/>
    </source>
</evidence>
<dbReference type="InterPro" id="IPR051786">
    <property type="entry name" value="ASN_synthetase/amidase"/>
</dbReference>
<reference evidence="6 7" key="1">
    <citation type="submission" date="2024-09" db="EMBL/GenBank/DDBJ databases">
        <authorList>
            <person name="Sun Q."/>
            <person name="Mori K."/>
        </authorList>
    </citation>
    <scope>NUCLEOTIDE SEQUENCE [LARGE SCALE GENOMIC DNA]</scope>
    <source>
        <strain evidence="6 7">JCM 3324</strain>
    </source>
</reference>
<dbReference type="Proteomes" id="UP001589568">
    <property type="component" value="Unassembled WGS sequence"/>
</dbReference>
<comment type="pathway">
    <text evidence="1">Amino-acid biosynthesis; L-asparagine biosynthesis; L-asparagine from L-aspartate (L-Gln route): step 1/1.</text>
</comment>
<keyword evidence="7" id="KW-1185">Reference proteome</keyword>